<dbReference type="RefSeq" id="WP_139326101.1">
    <property type="nucleotide sequence ID" value="NZ_FTOV01000002.1"/>
</dbReference>
<accession>A0A1N7LIX7</accession>
<dbReference type="Pfam" id="PF02517">
    <property type="entry name" value="Rce1-like"/>
    <property type="match status" value="1"/>
</dbReference>
<dbReference type="EMBL" id="FTOV01000002">
    <property type="protein sequence ID" value="SIS73711.1"/>
    <property type="molecule type" value="Genomic_DNA"/>
</dbReference>
<dbReference type="Proteomes" id="UP000185781">
    <property type="component" value="Unassembled WGS sequence"/>
</dbReference>
<evidence type="ECO:0000259" key="2">
    <source>
        <dbReference type="Pfam" id="PF02517"/>
    </source>
</evidence>
<feature type="transmembrane region" description="Helical" evidence="1">
    <location>
        <begin position="116"/>
        <end position="134"/>
    </location>
</feature>
<dbReference type="GO" id="GO:0006508">
    <property type="term" value="P:proteolysis"/>
    <property type="evidence" value="ECO:0007669"/>
    <property type="project" value="UniProtKB-KW"/>
</dbReference>
<keyword evidence="1" id="KW-1133">Transmembrane helix</keyword>
<sequence length="290" mass="34588">MNHLQRLKRDTKDLLQFIKKPDDVQIEFSSKRKFRFISNLLIIEIIFFLVLVLPLNYLAEKVITLKPSDAFENLTWFQAVFLMVIFAPLSEEFIFRYALRYKKLFSHLINREKWNRIFPFLVYISSIIFGFVHLDNYVNDSWKFYALSPFIVASQLSGGLILSYIRVRLNIFHSMLYHALWNLLFGISIPCIMLLFTSPFAEKTQDYDIRIEQKAFINDNEPVLSETKIVDDRIYSIETRQYSLQSLLDHLYRKDQFTTDEGLMNIHFKSEKGISKDEFLKILQKEYEIK</sequence>
<evidence type="ECO:0000313" key="4">
    <source>
        <dbReference type="Proteomes" id="UP000185781"/>
    </source>
</evidence>
<organism evidence="3 4">
    <name type="scientific">Chryseobacterium gambrini</name>
    <dbReference type="NCBI Taxonomy" id="373672"/>
    <lineage>
        <taxon>Bacteria</taxon>
        <taxon>Pseudomonadati</taxon>
        <taxon>Bacteroidota</taxon>
        <taxon>Flavobacteriia</taxon>
        <taxon>Flavobacteriales</taxon>
        <taxon>Weeksellaceae</taxon>
        <taxon>Chryseobacterium group</taxon>
        <taxon>Chryseobacterium</taxon>
    </lineage>
</organism>
<evidence type="ECO:0000256" key="1">
    <source>
        <dbReference type="SAM" id="Phobius"/>
    </source>
</evidence>
<keyword evidence="3" id="KW-0378">Hydrolase</keyword>
<keyword evidence="1" id="KW-0812">Transmembrane</keyword>
<dbReference type="GO" id="GO:0004175">
    <property type="term" value="F:endopeptidase activity"/>
    <property type="evidence" value="ECO:0007669"/>
    <property type="project" value="UniProtKB-ARBA"/>
</dbReference>
<dbReference type="AlphaFoldDB" id="A0A1N7LIX7"/>
<dbReference type="GO" id="GO:0080120">
    <property type="term" value="P:CAAX-box protein maturation"/>
    <property type="evidence" value="ECO:0007669"/>
    <property type="project" value="UniProtKB-ARBA"/>
</dbReference>
<reference evidence="3 4" key="1">
    <citation type="submission" date="2017-01" db="EMBL/GenBank/DDBJ databases">
        <authorList>
            <person name="Mah S.A."/>
            <person name="Swanson W.J."/>
            <person name="Moy G.W."/>
            <person name="Vacquier V.D."/>
        </authorList>
    </citation>
    <scope>NUCLEOTIDE SEQUENCE [LARGE SCALE GENOMIC DNA]</scope>
    <source>
        <strain evidence="3 4">DSM 18014</strain>
    </source>
</reference>
<feature type="transmembrane region" description="Helical" evidence="1">
    <location>
        <begin position="179"/>
        <end position="201"/>
    </location>
</feature>
<gene>
    <name evidence="3" type="ORF">SAMN05421785_102264</name>
</gene>
<feature type="transmembrane region" description="Helical" evidence="1">
    <location>
        <begin position="36"/>
        <end position="55"/>
    </location>
</feature>
<protein>
    <submittedName>
        <fullName evidence="3">Membrane protease YdiL, CAAX protease family</fullName>
    </submittedName>
</protein>
<feature type="transmembrane region" description="Helical" evidence="1">
    <location>
        <begin position="75"/>
        <end position="95"/>
    </location>
</feature>
<feature type="transmembrane region" description="Helical" evidence="1">
    <location>
        <begin position="146"/>
        <end position="167"/>
    </location>
</feature>
<name>A0A1N7LIX7_9FLAO</name>
<keyword evidence="3" id="KW-0645">Protease</keyword>
<dbReference type="InterPro" id="IPR003675">
    <property type="entry name" value="Rce1/LyrA-like_dom"/>
</dbReference>
<dbReference type="OrthoDB" id="1443714at2"/>
<feature type="domain" description="CAAX prenyl protease 2/Lysostaphin resistance protein A-like" evidence="2">
    <location>
        <begin position="76"/>
        <end position="184"/>
    </location>
</feature>
<keyword evidence="1" id="KW-0472">Membrane</keyword>
<evidence type="ECO:0000313" key="3">
    <source>
        <dbReference type="EMBL" id="SIS73711.1"/>
    </source>
</evidence>
<proteinExistence type="predicted"/>